<keyword evidence="1" id="KW-1133">Transmembrane helix</keyword>
<feature type="transmembrane region" description="Helical" evidence="1">
    <location>
        <begin position="73"/>
        <end position="92"/>
    </location>
</feature>
<keyword evidence="1" id="KW-0812">Transmembrane</keyword>
<dbReference type="Proteomes" id="UP000182114">
    <property type="component" value="Unassembled WGS sequence"/>
</dbReference>
<name>A0A1G7KBK5_9FLAO</name>
<organism evidence="2 3">
    <name type="scientific">Cellulophaga baltica</name>
    <dbReference type="NCBI Taxonomy" id="76594"/>
    <lineage>
        <taxon>Bacteria</taxon>
        <taxon>Pseudomonadati</taxon>
        <taxon>Bacteroidota</taxon>
        <taxon>Flavobacteriia</taxon>
        <taxon>Flavobacteriales</taxon>
        <taxon>Flavobacteriaceae</taxon>
        <taxon>Cellulophaga</taxon>
    </lineage>
</organism>
<dbReference type="EMBL" id="FNBD01000012">
    <property type="protein sequence ID" value="SDF34547.1"/>
    <property type="molecule type" value="Genomic_DNA"/>
</dbReference>
<keyword evidence="3" id="KW-1185">Reference proteome</keyword>
<protein>
    <submittedName>
        <fullName evidence="2">Uncharacterized protein</fullName>
    </submittedName>
</protein>
<sequence>MKKTGNSFKVPEGYFDNFTSKLLDNLLEEAAITPKNEGFKVPDGYFENFNKELEAKLETKEPKVIALKSYKKYYYAAASIAAAITIAIGLNLNKTPELSFDDLADVDIENYFDSNESSLSSYDIAEIIPVDELEIYDVIDNHLSDENVMDYLENNIDDFDELNIESNE</sequence>
<dbReference type="eggNOG" id="ENOG50331WR">
    <property type="taxonomic scope" value="Bacteria"/>
</dbReference>
<gene>
    <name evidence="2" type="ORF">SAMN04487992_11237</name>
</gene>
<keyword evidence="1" id="KW-0472">Membrane</keyword>
<dbReference type="RefSeq" id="WP_074539171.1">
    <property type="nucleotide sequence ID" value="NZ_FNBD01000012.1"/>
</dbReference>
<evidence type="ECO:0000313" key="2">
    <source>
        <dbReference type="EMBL" id="SDF34547.1"/>
    </source>
</evidence>
<evidence type="ECO:0000256" key="1">
    <source>
        <dbReference type="SAM" id="Phobius"/>
    </source>
</evidence>
<proteinExistence type="predicted"/>
<accession>A0A1G7KBK5</accession>
<dbReference type="AlphaFoldDB" id="A0A1G7KBK5"/>
<evidence type="ECO:0000313" key="3">
    <source>
        <dbReference type="Proteomes" id="UP000182114"/>
    </source>
</evidence>
<reference evidence="3" key="1">
    <citation type="submission" date="2016-10" db="EMBL/GenBank/DDBJ databases">
        <authorList>
            <person name="Varghese N."/>
            <person name="Submissions S."/>
        </authorList>
    </citation>
    <scope>NUCLEOTIDE SEQUENCE [LARGE SCALE GENOMIC DNA]</scope>
    <source>
        <strain evidence="3">DSM 24729</strain>
    </source>
</reference>